<evidence type="ECO:0000313" key="4">
    <source>
        <dbReference type="EMBL" id="CAD8431497.1"/>
    </source>
</evidence>
<name>A0A7S0GNT5_MICPS</name>
<protein>
    <recommendedName>
        <fullName evidence="3">Aminoglycoside phosphotransferase domain-containing protein</fullName>
    </recommendedName>
</protein>
<dbReference type="PANTHER" id="PTHR47829:SF1">
    <property type="entry name" value="HAD FAMILY PHOSPHATASE"/>
    <property type="match status" value="1"/>
</dbReference>
<dbReference type="CDD" id="cd05154">
    <property type="entry name" value="ACAD10_11_N-like"/>
    <property type="match status" value="1"/>
</dbReference>
<evidence type="ECO:0000256" key="2">
    <source>
        <dbReference type="SAM" id="MobiDB-lite"/>
    </source>
</evidence>
<sequence>MGSKSAIDTTETSEPRLKLDEAALLAYMRRACPGFPRRATALRVTQFGHGQSNPTYKVDCVRGVSSSGSPPLATYVLRKKPPGKILSSAHAVEREYAVQKALGSLSSPRVPVPRMATLCEDASVLGTPFYLMSFARGHIFLQPGLESLPSAAHRSAVYDAMADTLGALHRVDPTKAGLEGFGKPDNYSRRQVERWARQYRESVATPEPFMTELIEWLRAHVPASEPSGRIVHGDFRLDNLVFENKSGPLGGSLNRRRGRDENESGVVAVLDWELATVGAPYSDVAYCCMPYHLPRVDASIPGMASTAYPAFGASIPDGIPSEKAFVARWAAAAGLPNPAEGAGAATAKGERVNQRAYDLKLKKEHEKIRDEYESKIRELEADRQEAEEGRAQVGRYKAVLLKQRDIMIALTARLNERDETIIRMQEELKAYDGEYRRVEDALDAKTAELIALRRAAMRHSAESPGARDDELVAALGGWAGEKENAKTNGRLTFDGRSDETKTPVYRAERRFGATEVRDDDDGGALASELESARGELRAKSAELERLRAEISVASAQSRAARDASPPASPARASLDEASVAASAEKVAAQYREFRREMATRLEEKNGKVHFLEDENARLRRALEKDGGQIANGHGDGDGNGAASFESRDAKTAALAEKVDGFARERAALKTILENKIQSLVSGVTRSVEALGAESDQKAPRLRREVRALERLVAATVQAMDH</sequence>
<dbReference type="InterPro" id="IPR052898">
    <property type="entry name" value="ACAD10-like"/>
</dbReference>
<reference evidence="4" key="1">
    <citation type="submission" date="2021-01" db="EMBL/GenBank/DDBJ databases">
        <authorList>
            <person name="Corre E."/>
            <person name="Pelletier E."/>
            <person name="Niang G."/>
            <person name="Scheremetjew M."/>
            <person name="Finn R."/>
            <person name="Kale V."/>
            <person name="Holt S."/>
            <person name="Cochrane G."/>
            <person name="Meng A."/>
            <person name="Brown T."/>
            <person name="Cohen L."/>
        </authorList>
    </citation>
    <scope>NUCLEOTIDE SEQUENCE</scope>
    <source>
        <strain evidence="4">CCAC1681</strain>
    </source>
</reference>
<gene>
    <name evidence="4" type="ORF">MSP1401_LOCUS1492</name>
</gene>
<dbReference type="SUPFAM" id="SSF56112">
    <property type="entry name" value="Protein kinase-like (PK-like)"/>
    <property type="match status" value="1"/>
</dbReference>
<organism evidence="4">
    <name type="scientific">Micromonas pusilla</name>
    <name type="common">Picoplanktonic green alga</name>
    <name type="synonym">Chromulina pusilla</name>
    <dbReference type="NCBI Taxonomy" id="38833"/>
    <lineage>
        <taxon>Eukaryota</taxon>
        <taxon>Viridiplantae</taxon>
        <taxon>Chlorophyta</taxon>
        <taxon>Mamiellophyceae</taxon>
        <taxon>Mamiellales</taxon>
        <taxon>Mamiellaceae</taxon>
        <taxon>Micromonas</taxon>
    </lineage>
</organism>
<dbReference type="Gene3D" id="3.90.1200.10">
    <property type="match status" value="1"/>
</dbReference>
<dbReference type="Pfam" id="PF01636">
    <property type="entry name" value="APH"/>
    <property type="match status" value="1"/>
</dbReference>
<accession>A0A7S0GNT5</accession>
<feature type="coiled-coil region" evidence="1">
    <location>
        <begin position="421"/>
        <end position="455"/>
    </location>
</feature>
<proteinExistence type="predicted"/>
<evidence type="ECO:0000256" key="1">
    <source>
        <dbReference type="SAM" id="Coils"/>
    </source>
</evidence>
<feature type="domain" description="Aminoglycoside phosphotransferase" evidence="3">
    <location>
        <begin position="44"/>
        <end position="249"/>
    </location>
</feature>
<keyword evidence="1" id="KW-0175">Coiled coil</keyword>
<dbReference type="InterPro" id="IPR002575">
    <property type="entry name" value="Aminoglycoside_PTrfase"/>
</dbReference>
<dbReference type="PANTHER" id="PTHR47829">
    <property type="entry name" value="HYDROLASE, PUTATIVE (AFU_ORTHOLOGUE AFUA_1G12880)-RELATED"/>
    <property type="match status" value="1"/>
</dbReference>
<dbReference type="EMBL" id="HBEN01001823">
    <property type="protein sequence ID" value="CAD8431497.1"/>
    <property type="molecule type" value="Transcribed_RNA"/>
</dbReference>
<feature type="coiled-coil region" evidence="1">
    <location>
        <begin position="594"/>
        <end position="621"/>
    </location>
</feature>
<dbReference type="InterPro" id="IPR041726">
    <property type="entry name" value="ACAD10_11_N"/>
</dbReference>
<dbReference type="Gene3D" id="3.30.200.20">
    <property type="entry name" value="Phosphorylase Kinase, domain 1"/>
    <property type="match status" value="1"/>
</dbReference>
<feature type="coiled-coil region" evidence="1">
    <location>
        <begin position="362"/>
        <end position="389"/>
    </location>
</feature>
<feature type="region of interest" description="Disordered" evidence="2">
    <location>
        <begin position="554"/>
        <end position="576"/>
    </location>
</feature>
<dbReference type="AlphaFoldDB" id="A0A7S0GNT5"/>
<evidence type="ECO:0000259" key="3">
    <source>
        <dbReference type="Pfam" id="PF01636"/>
    </source>
</evidence>
<dbReference type="InterPro" id="IPR011009">
    <property type="entry name" value="Kinase-like_dom_sf"/>
</dbReference>